<evidence type="ECO:0000313" key="2">
    <source>
        <dbReference type="Proteomes" id="UP001234989"/>
    </source>
</evidence>
<dbReference type="InterPro" id="IPR036397">
    <property type="entry name" value="RNaseH_sf"/>
</dbReference>
<dbReference type="AlphaFoldDB" id="A0AAF0PP09"/>
<reference evidence="1" key="1">
    <citation type="submission" date="2023-08" db="EMBL/GenBank/DDBJ databases">
        <title>A de novo genome assembly of Solanum verrucosum Schlechtendal, a Mexican diploid species geographically isolated from the other diploid A-genome species in potato relatives.</title>
        <authorList>
            <person name="Hosaka K."/>
        </authorList>
    </citation>
    <scope>NUCLEOTIDE SEQUENCE</scope>
    <source>
        <tissue evidence="1">Young leaves</tissue>
    </source>
</reference>
<keyword evidence="2" id="KW-1185">Reference proteome</keyword>
<dbReference type="PANTHER" id="PTHR45835">
    <property type="entry name" value="YALI0A06105P"/>
    <property type="match status" value="1"/>
</dbReference>
<proteinExistence type="predicted"/>
<name>A0AAF0PP09_SOLVR</name>
<dbReference type="Proteomes" id="UP001234989">
    <property type="component" value="Chromosome 1"/>
</dbReference>
<evidence type="ECO:0000313" key="1">
    <source>
        <dbReference type="EMBL" id="WMV07892.1"/>
    </source>
</evidence>
<dbReference type="PANTHER" id="PTHR45835:SF99">
    <property type="entry name" value="CHROMO DOMAIN-CONTAINING PROTEIN-RELATED"/>
    <property type="match status" value="1"/>
</dbReference>
<dbReference type="Gene3D" id="3.30.420.10">
    <property type="entry name" value="Ribonuclease H-like superfamily/Ribonuclease H"/>
    <property type="match status" value="1"/>
</dbReference>
<dbReference type="InterPro" id="IPR012337">
    <property type="entry name" value="RNaseH-like_sf"/>
</dbReference>
<dbReference type="GO" id="GO:0003676">
    <property type="term" value="F:nucleic acid binding"/>
    <property type="evidence" value="ECO:0007669"/>
    <property type="project" value="InterPro"/>
</dbReference>
<sequence length="133" mass="15905">MYIPTWKWEQIIMSFIVRLPTTMSGYDSIWLVVDTLTKFAHFILIHGQSKRMIQVLEDMLQACVINFGSRWDRHFPLGEFAYNNNYRSSIQMAPFQMLYDRQCRSLMGWFDLAEMHSLNTYFLRDALEQVCMI</sequence>
<gene>
    <name evidence="1" type="ORF">MTR67_001277</name>
</gene>
<accession>A0AAF0PP09</accession>
<organism evidence="1 2">
    <name type="scientific">Solanum verrucosum</name>
    <dbReference type="NCBI Taxonomy" id="315347"/>
    <lineage>
        <taxon>Eukaryota</taxon>
        <taxon>Viridiplantae</taxon>
        <taxon>Streptophyta</taxon>
        <taxon>Embryophyta</taxon>
        <taxon>Tracheophyta</taxon>
        <taxon>Spermatophyta</taxon>
        <taxon>Magnoliopsida</taxon>
        <taxon>eudicotyledons</taxon>
        <taxon>Gunneridae</taxon>
        <taxon>Pentapetalae</taxon>
        <taxon>asterids</taxon>
        <taxon>lamiids</taxon>
        <taxon>Solanales</taxon>
        <taxon>Solanaceae</taxon>
        <taxon>Solanoideae</taxon>
        <taxon>Solaneae</taxon>
        <taxon>Solanum</taxon>
    </lineage>
</organism>
<dbReference type="EMBL" id="CP133612">
    <property type="protein sequence ID" value="WMV07892.1"/>
    <property type="molecule type" value="Genomic_DNA"/>
</dbReference>
<protein>
    <submittedName>
        <fullName evidence="1">Uncharacterized protein</fullName>
    </submittedName>
</protein>
<dbReference type="SUPFAM" id="SSF53098">
    <property type="entry name" value="Ribonuclease H-like"/>
    <property type="match status" value="1"/>
</dbReference>